<sequence>MARRKLLAEPERYRYASGEPSSSSAKKRNSDGGGYLLIQFSDDIEQLNTPNRLCVVRRTTASNIPFQASVFSRDLKDA</sequence>
<keyword evidence="3" id="KW-1185">Reference proteome</keyword>
<feature type="compositionally biased region" description="Basic and acidic residues" evidence="1">
    <location>
        <begin position="1"/>
        <end position="14"/>
    </location>
</feature>
<evidence type="ECO:0000313" key="3">
    <source>
        <dbReference type="Proteomes" id="UP000824219"/>
    </source>
</evidence>
<dbReference type="EMBL" id="JAHKSW010000002">
    <property type="protein sequence ID" value="KAG7334934.1"/>
    <property type="molecule type" value="Genomic_DNA"/>
</dbReference>
<protein>
    <submittedName>
        <fullName evidence="2">Uncharacterized protein</fullName>
    </submittedName>
</protein>
<dbReference type="Proteomes" id="UP000824219">
    <property type="component" value="Linkage Group LG02"/>
</dbReference>
<name>A0A9D3P7G2_9TELE</name>
<evidence type="ECO:0000256" key="1">
    <source>
        <dbReference type="SAM" id="MobiDB-lite"/>
    </source>
</evidence>
<gene>
    <name evidence="2" type="ORF">KOW79_001530</name>
</gene>
<dbReference type="AlphaFoldDB" id="A0A9D3P7G2"/>
<organism evidence="2 3">
    <name type="scientific">Hemibagrus wyckioides</name>
    <dbReference type="NCBI Taxonomy" id="337641"/>
    <lineage>
        <taxon>Eukaryota</taxon>
        <taxon>Metazoa</taxon>
        <taxon>Chordata</taxon>
        <taxon>Craniata</taxon>
        <taxon>Vertebrata</taxon>
        <taxon>Euteleostomi</taxon>
        <taxon>Actinopterygii</taxon>
        <taxon>Neopterygii</taxon>
        <taxon>Teleostei</taxon>
        <taxon>Ostariophysi</taxon>
        <taxon>Siluriformes</taxon>
        <taxon>Bagridae</taxon>
        <taxon>Hemibagrus</taxon>
    </lineage>
</organism>
<accession>A0A9D3P7G2</accession>
<proteinExistence type="predicted"/>
<comment type="caution">
    <text evidence="2">The sequence shown here is derived from an EMBL/GenBank/DDBJ whole genome shotgun (WGS) entry which is preliminary data.</text>
</comment>
<evidence type="ECO:0000313" key="2">
    <source>
        <dbReference type="EMBL" id="KAG7334934.1"/>
    </source>
</evidence>
<feature type="region of interest" description="Disordered" evidence="1">
    <location>
        <begin position="1"/>
        <end position="30"/>
    </location>
</feature>
<reference evidence="2 3" key="1">
    <citation type="submission" date="2021-06" db="EMBL/GenBank/DDBJ databases">
        <title>Chromosome-level genome assembly of the red-tail catfish (Hemibagrus wyckioides).</title>
        <authorList>
            <person name="Shao F."/>
        </authorList>
    </citation>
    <scope>NUCLEOTIDE SEQUENCE [LARGE SCALE GENOMIC DNA]</scope>
    <source>
        <strain evidence="2">EC202008001</strain>
        <tissue evidence="2">Blood</tissue>
    </source>
</reference>